<reference evidence="2" key="2">
    <citation type="submission" date="2022-03" db="EMBL/GenBank/DDBJ databases">
        <title>Genome Encyclopedia of Bacteria and Archaea VI: Functional Genomics of Type Strains.</title>
        <authorList>
            <person name="Whitman W."/>
        </authorList>
    </citation>
    <scope>NUCLEOTIDE SEQUENCE</scope>
    <source>
        <strain evidence="2">HSC-15S17</strain>
    </source>
</reference>
<name>A0AA41HHQ7_9BURK</name>
<keyword evidence="4" id="KW-1185">Reference proteome</keyword>
<dbReference type="Proteomes" id="UP001155901">
    <property type="component" value="Unassembled WGS sequence"/>
</dbReference>
<dbReference type="Proteomes" id="UP001162889">
    <property type="component" value="Unassembled WGS sequence"/>
</dbReference>
<organism evidence="1 3">
    <name type="scientific">Duganella violaceipulchra</name>
    <dbReference type="NCBI Taxonomy" id="2849652"/>
    <lineage>
        <taxon>Bacteria</taxon>
        <taxon>Pseudomonadati</taxon>
        <taxon>Pseudomonadota</taxon>
        <taxon>Betaproteobacteria</taxon>
        <taxon>Burkholderiales</taxon>
        <taxon>Oxalobacteraceae</taxon>
        <taxon>Telluria group</taxon>
        <taxon>Duganella</taxon>
    </lineage>
</organism>
<reference evidence="1" key="1">
    <citation type="submission" date="2021-07" db="EMBL/GenBank/DDBJ databases">
        <title>Characterization of violacein-producing bacteria and related species.</title>
        <authorList>
            <person name="Wilson H.S."/>
            <person name="De Leon M.E."/>
        </authorList>
    </citation>
    <scope>NUCLEOTIDE SEQUENCE</scope>
    <source>
        <strain evidence="1">HSC-15S17</strain>
    </source>
</reference>
<proteinExistence type="predicted"/>
<comment type="caution">
    <text evidence="1">The sequence shown here is derived from an EMBL/GenBank/DDBJ whole genome shotgun (WGS) entry which is preliminary data.</text>
</comment>
<dbReference type="RefSeq" id="WP_217945288.1">
    <property type="nucleotide sequence ID" value="NZ_JAHTGR010000016.1"/>
</dbReference>
<evidence type="ECO:0000313" key="2">
    <source>
        <dbReference type="EMBL" id="MCP2007241.1"/>
    </source>
</evidence>
<dbReference type="EMBL" id="JAHTGR010000016">
    <property type="protein sequence ID" value="MBV6324366.1"/>
    <property type="molecule type" value="Genomic_DNA"/>
</dbReference>
<protein>
    <submittedName>
        <fullName evidence="1">Uncharacterized protein</fullName>
    </submittedName>
</protein>
<evidence type="ECO:0000313" key="3">
    <source>
        <dbReference type="Proteomes" id="UP001155901"/>
    </source>
</evidence>
<evidence type="ECO:0000313" key="1">
    <source>
        <dbReference type="EMBL" id="MBV6324366.1"/>
    </source>
</evidence>
<sequence length="95" mass="9702">MSLTNDAIYGANRAPYMGADMFNSNAESSTDWNAVLTGGIVGAAQGAISQMVGGAYASGQLQNPAATAQSQAQAQQRQMMTLLAVGAVIYLVSKG</sequence>
<accession>A0AA41HHQ7</accession>
<evidence type="ECO:0000313" key="4">
    <source>
        <dbReference type="Proteomes" id="UP001162889"/>
    </source>
</evidence>
<dbReference type="EMBL" id="JALJZU010000002">
    <property type="protein sequence ID" value="MCP2007241.1"/>
    <property type="molecule type" value="Genomic_DNA"/>
</dbReference>
<dbReference type="AlphaFoldDB" id="A0AA41HHQ7"/>
<gene>
    <name evidence="1" type="ORF">KVP70_25860</name>
    <name evidence="2" type="ORF">L1274_000934</name>
</gene>